<evidence type="ECO:0000313" key="2">
    <source>
        <dbReference type="EMBL" id="WPU64316.1"/>
    </source>
</evidence>
<keyword evidence="1" id="KW-0472">Membrane</keyword>
<reference evidence="2 3" key="1">
    <citation type="submission" date="2023-11" db="EMBL/GenBank/DDBJ databases">
        <title>Peredibacter starrii A3.12.</title>
        <authorList>
            <person name="Mitchell R.J."/>
        </authorList>
    </citation>
    <scope>NUCLEOTIDE SEQUENCE [LARGE SCALE GENOMIC DNA]</scope>
    <source>
        <strain evidence="2 3">A3.12</strain>
    </source>
</reference>
<evidence type="ECO:0000256" key="1">
    <source>
        <dbReference type="SAM" id="Phobius"/>
    </source>
</evidence>
<protein>
    <submittedName>
        <fullName evidence="2">Uncharacterized protein</fullName>
    </submittedName>
</protein>
<name>A0AAX4HM70_9BACT</name>
<keyword evidence="1" id="KW-0812">Transmembrane</keyword>
<dbReference type="AlphaFoldDB" id="A0AAX4HM70"/>
<dbReference type="RefSeq" id="WP_321392890.1">
    <property type="nucleotide sequence ID" value="NZ_CP139487.1"/>
</dbReference>
<sequence length="88" mass="10079">MSKNPLIPKYQTKFNLSRHAIIPAVFVFVIFGSIIWLNSMQKCRATDFTETSRHDKYYTAFTTDAACSKALAVCSYYSKDPKKCKIVE</sequence>
<dbReference type="EMBL" id="CP139487">
    <property type="protein sequence ID" value="WPU64316.1"/>
    <property type="molecule type" value="Genomic_DNA"/>
</dbReference>
<accession>A0AAX4HM70</accession>
<proteinExistence type="predicted"/>
<gene>
    <name evidence="2" type="ORF">SOO65_16600</name>
</gene>
<dbReference type="KEGG" id="psti:SOO65_16600"/>
<dbReference type="Proteomes" id="UP001324634">
    <property type="component" value="Chromosome"/>
</dbReference>
<feature type="transmembrane region" description="Helical" evidence="1">
    <location>
        <begin position="20"/>
        <end position="37"/>
    </location>
</feature>
<keyword evidence="1" id="KW-1133">Transmembrane helix</keyword>
<organism evidence="2 3">
    <name type="scientific">Peredibacter starrii</name>
    <dbReference type="NCBI Taxonomy" id="28202"/>
    <lineage>
        <taxon>Bacteria</taxon>
        <taxon>Pseudomonadati</taxon>
        <taxon>Bdellovibrionota</taxon>
        <taxon>Bacteriovoracia</taxon>
        <taxon>Bacteriovoracales</taxon>
        <taxon>Bacteriovoracaceae</taxon>
        <taxon>Peredibacter</taxon>
    </lineage>
</organism>
<evidence type="ECO:0000313" key="3">
    <source>
        <dbReference type="Proteomes" id="UP001324634"/>
    </source>
</evidence>
<keyword evidence="3" id="KW-1185">Reference proteome</keyword>